<protein>
    <submittedName>
        <fullName evidence="1">Uncharacterized protein</fullName>
    </submittedName>
</protein>
<reference evidence="1" key="1">
    <citation type="submission" date="2022-02" db="EMBL/GenBank/DDBJ databases">
        <title>Plant Genome Project.</title>
        <authorList>
            <person name="Zhang R.-G."/>
        </authorList>
    </citation>
    <scope>NUCLEOTIDE SEQUENCE</scope>
    <source>
        <strain evidence="1">AT1</strain>
    </source>
</reference>
<accession>A0ACC0M6L0</accession>
<organism evidence="1 2">
    <name type="scientific">Rhododendron molle</name>
    <name type="common">Chinese azalea</name>
    <name type="synonym">Azalea mollis</name>
    <dbReference type="NCBI Taxonomy" id="49168"/>
    <lineage>
        <taxon>Eukaryota</taxon>
        <taxon>Viridiplantae</taxon>
        <taxon>Streptophyta</taxon>
        <taxon>Embryophyta</taxon>
        <taxon>Tracheophyta</taxon>
        <taxon>Spermatophyta</taxon>
        <taxon>Magnoliopsida</taxon>
        <taxon>eudicotyledons</taxon>
        <taxon>Gunneridae</taxon>
        <taxon>Pentapetalae</taxon>
        <taxon>asterids</taxon>
        <taxon>Ericales</taxon>
        <taxon>Ericaceae</taxon>
        <taxon>Ericoideae</taxon>
        <taxon>Rhodoreae</taxon>
        <taxon>Rhododendron</taxon>
    </lineage>
</organism>
<dbReference type="EMBL" id="CM046397">
    <property type="protein sequence ID" value="KAI8536209.1"/>
    <property type="molecule type" value="Genomic_DNA"/>
</dbReference>
<comment type="caution">
    <text evidence="1">The sequence shown here is derived from an EMBL/GenBank/DDBJ whole genome shotgun (WGS) entry which is preliminary data.</text>
</comment>
<keyword evidence="2" id="KW-1185">Reference proteome</keyword>
<proteinExistence type="predicted"/>
<sequence>MFGREKQEMDNLKQRLQRVSLNPSKPDVLQWRWTGDGIFSVKSAYGQWELLTHSSNALIGSLWKNLGPPKVEIFAWMAVKERTATRMVEH</sequence>
<dbReference type="Proteomes" id="UP001062846">
    <property type="component" value="Chromosome 10"/>
</dbReference>
<name>A0ACC0M6L0_RHOML</name>
<evidence type="ECO:0000313" key="1">
    <source>
        <dbReference type="EMBL" id="KAI8536209.1"/>
    </source>
</evidence>
<evidence type="ECO:0000313" key="2">
    <source>
        <dbReference type="Proteomes" id="UP001062846"/>
    </source>
</evidence>
<gene>
    <name evidence="1" type="ORF">RHMOL_Rhmol10G0238200</name>
</gene>